<feature type="region of interest" description="Disordered" evidence="3">
    <location>
        <begin position="254"/>
        <end position="276"/>
    </location>
</feature>
<evidence type="ECO:0000313" key="4">
    <source>
        <dbReference type="EMBL" id="KAG0486063.1"/>
    </source>
</evidence>
<dbReference type="FunFam" id="1.10.287.110:FF:000009">
    <property type="entry name" value="Auxilin-related protein 1"/>
    <property type="match status" value="1"/>
</dbReference>
<evidence type="ECO:0000313" key="5">
    <source>
        <dbReference type="Proteomes" id="UP000639772"/>
    </source>
</evidence>
<dbReference type="CDD" id="cd06257">
    <property type="entry name" value="DnaJ"/>
    <property type="match status" value="1"/>
</dbReference>
<dbReference type="Gene3D" id="1.10.287.110">
    <property type="entry name" value="DnaJ domain"/>
    <property type="match status" value="1"/>
</dbReference>
<sequence>MQSSGMARRTSNAEATADCEDRASSLFARVEDYYEIFGGFSATCSIPVIELPHGMGGFGEDVLVSQSSDFDYLEIFGTLDAGSFALSYEELVAGITGKEGDSIQDEAHLSKLGKGVCELSEEVPNRGHALFSEVDSMTLSSHLNGDLEQFNILYGNNRLQNSVNNVGSPRTKSHAHGPDFEAEAVSSIGFDKNVSDENITSDCGLNSHIGWEQPGKQMGTLNQLFAGSMLNDFEDNFLDYQKPCKHLPSEDVLANTKQHSSPSSYHSTSSGDLTSSDHGFLTLSDIRLSTQPMQVPPPSRPPPKIDMKLGLPKRIATGSPNRFCNKENLPEPSKTHQAEHVSGLCTCSALKETLKGIYPVFSNVEVDTNRAVTASAAAMLEAMEQTQAKLNIAKELIKQKRENLQSDESLGSGGHQICNGLLNDCAEGERANSNDDYKVVPNTVEKETSCVFAVEGIHCKESISFQLPNELIESLHEWKTDDKFYEFMSTEKKLKPVQDLPSKEQQENFMTNRVSCGKTNHCIAAFKLENEFDAYDECCKHGDEILIWNIDRGNDIEDDSFDYHKINEKKPYIECDLFDQDDNSEHLKSEIVLTNAENLELLEKLPMPCLSREGAYKQAEVLHIPKEEKHKFAYTASGMQQWGIENEMRENQEYDIFANKIKTNIEARVDSCFGNGSRKEYHGQGHFQSDVCRDDELVACARNTNIHYTTPEFGRNEKLVVPKLASSLNTGKLSVDMESKTSSVGDNDKNMEGTGIEFQPGKLEKTEKLSCTLYSNELKDSEIECIDIVSKHENTTLFCTTVDYCESEKNEKLVHEVKTMLDVANRGKLKFAKVPIQQENFGKVKVACEHQQKRENKMVYEVPRNVADYVLEKSSDGREQTVEGNTFIGKVQDALELNKKVMESSGDQQVFHRVRFKGLDAVRHAKPLDNIDWSSTDSCRLALFNSAEKSISDKFIDDDKTRKELLDIQKKQKIVQKDKSYKEREREHEKDRSAVEKETPEVCTGAKETIAKTTEVCQGLCFKQSAEKLSAEVFEDSEKAASKSKLQEDCSVVEWATTEALEHAVLLAHAEQASLESRGRAEVPAKALKVKNCAYSEARVVEPGVKEYLLKSIDPTSDRYDTQSDANSCRAGMARESPLRCKARQERQQRMVERAAKALAEMNVRDLHAQRELAVRNRLAESLDAEVKRWSTAKEGNLRALLSTLQYILGHDSGWQPIPLTEIITAAAVKKAYRKATLYVHPDKLQQRGASIQHKYVCEKVFDLLKDAWNKFNQETPITMDSMHEC</sequence>
<organism evidence="4 5">
    <name type="scientific">Vanilla planifolia</name>
    <name type="common">Vanilla</name>
    <dbReference type="NCBI Taxonomy" id="51239"/>
    <lineage>
        <taxon>Eukaryota</taxon>
        <taxon>Viridiplantae</taxon>
        <taxon>Streptophyta</taxon>
        <taxon>Embryophyta</taxon>
        <taxon>Tracheophyta</taxon>
        <taxon>Spermatophyta</taxon>
        <taxon>Magnoliopsida</taxon>
        <taxon>Liliopsida</taxon>
        <taxon>Asparagales</taxon>
        <taxon>Orchidaceae</taxon>
        <taxon>Vanilloideae</taxon>
        <taxon>Vanilleae</taxon>
        <taxon>Vanilla</taxon>
    </lineage>
</organism>
<proteinExistence type="predicted"/>
<feature type="coiled-coil region" evidence="2">
    <location>
        <begin position="376"/>
        <end position="403"/>
    </location>
</feature>
<name>A0A835RGQ8_VANPL</name>
<dbReference type="PANTHER" id="PTHR23172">
    <property type="entry name" value="AUXILIN/CYCLIN G-ASSOCIATED KINASE-RELATED"/>
    <property type="match status" value="1"/>
</dbReference>
<feature type="compositionally biased region" description="Low complexity" evidence="3">
    <location>
        <begin position="260"/>
        <end position="270"/>
    </location>
</feature>
<dbReference type="PANTHER" id="PTHR23172:SF87">
    <property type="entry name" value="CHAPERONE DNAJ-DOMAIN SUPERFAMILY PROTEIN"/>
    <property type="match status" value="1"/>
</dbReference>
<dbReference type="Proteomes" id="UP000639772">
    <property type="component" value="Unassembled WGS sequence"/>
</dbReference>
<dbReference type="SUPFAM" id="SSF46565">
    <property type="entry name" value="Chaperone J-domain"/>
    <property type="match status" value="1"/>
</dbReference>
<evidence type="ECO:0000256" key="2">
    <source>
        <dbReference type="SAM" id="Coils"/>
    </source>
</evidence>
<gene>
    <name evidence="4" type="ORF">HPP92_008158</name>
</gene>
<protein>
    <recommendedName>
        <fullName evidence="6">Auxilin-like protein 1</fullName>
    </recommendedName>
</protein>
<dbReference type="InterPro" id="IPR036869">
    <property type="entry name" value="J_dom_sf"/>
</dbReference>
<keyword evidence="1 2" id="KW-0175">Coiled coil</keyword>
<dbReference type="OrthoDB" id="1717591at2759"/>
<dbReference type="GO" id="GO:0005783">
    <property type="term" value="C:endoplasmic reticulum"/>
    <property type="evidence" value="ECO:0007669"/>
    <property type="project" value="UniProtKB-ARBA"/>
</dbReference>
<dbReference type="GO" id="GO:0031982">
    <property type="term" value="C:vesicle"/>
    <property type="evidence" value="ECO:0007669"/>
    <property type="project" value="TreeGrafter"/>
</dbReference>
<evidence type="ECO:0008006" key="6">
    <source>
        <dbReference type="Google" id="ProtNLM"/>
    </source>
</evidence>
<dbReference type="GO" id="GO:0030276">
    <property type="term" value="F:clathrin binding"/>
    <property type="evidence" value="ECO:0007669"/>
    <property type="project" value="TreeGrafter"/>
</dbReference>
<comment type="caution">
    <text evidence="4">The sequence shown here is derived from an EMBL/GenBank/DDBJ whole genome shotgun (WGS) entry which is preliminary data.</text>
</comment>
<evidence type="ECO:0000256" key="3">
    <source>
        <dbReference type="SAM" id="MobiDB-lite"/>
    </source>
</evidence>
<dbReference type="GO" id="GO:0072583">
    <property type="term" value="P:clathrin-dependent endocytosis"/>
    <property type="evidence" value="ECO:0007669"/>
    <property type="project" value="TreeGrafter"/>
</dbReference>
<dbReference type="InterPro" id="IPR001623">
    <property type="entry name" value="DnaJ_domain"/>
</dbReference>
<reference evidence="4 5" key="1">
    <citation type="journal article" date="2020" name="Nat. Food">
        <title>A phased Vanilla planifolia genome enables genetic improvement of flavour and production.</title>
        <authorList>
            <person name="Hasing T."/>
            <person name="Tang H."/>
            <person name="Brym M."/>
            <person name="Khazi F."/>
            <person name="Huang T."/>
            <person name="Chambers A.H."/>
        </authorList>
    </citation>
    <scope>NUCLEOTIDE SEQUENCE [LARGE SCALE GENOMIC DNA]</scope>
    <source>
        <tissue evidence="4">Leaf</tissue>
    </source>
</reference>
<feature type="region of interest" description="Disordered" evidence="3">
    <location>
        <begin position="977"/>
        <end position="998"/>
    </location>
</feature>
<dbReference type="EMBL" id="JADCNM010000004">
    <property type="protein sequence ID" value="KAG0486063.1"/>
    <property type="molecule type" value="Genomic_DNA"/>
</dbReference>
<evidence type="ECO:0000256" key="1">
    <source>
        <dbReference type="ARBA" id="ARBA00023054"/>
    </source>
</evidence>
<accession>A0A835RGQ8</accession>
<feature type="region of interest" description="Disordered" evidence="3">
    <location>
        <begin position="736"/>
        <end position="756"/>
    </location>
</feature>
<dbReference type="GO" id="GO:0072318">
    <property type="term" value="P:clathrin coat disassembly"/>
    <property type="evidence" value="ECO:0007669"/>
    <property type="project" value="TreeGrafter"/>
</dbReference>